<evidence type="ECO:0000313" key="7">
    <source>
        <dbReference type="RefSeq" id="XP_025421315.1"/>
    </source>
</evidence>
<keyword evidence="4" id="KW-1133">Transmembrane helix</keyword>
<evidence type="ECO:0000256" key="5">
    <source>
        <dbReference type="SAM" id="SignalP"/>
    </source>
</evidence>
<dbReference type="GO" id="GO:0016020">
    <property type="term" value="C:membrane"/>
    <property type="evidence" value="ECO:0007669"/>
    <property type="project" value="TreeGrafter"/>
</dbReference>
<feature type="transmembrane region" description="Helical" evidence="4">
    <location>
        <begin position="343"/>
        <end position="362"/>
    </location>
</feature>
<dbReference type="SUPFAM" id="SSF52058">
    <property type="entry name" value="L domain-like"/>
    <property type="match status" value="1"/>
</dbReference>
<evidence type="ECO:0000313" key="6">
    <source>
        <dbReference type="Proteomes" id="UP000694846"/>
    </source>
</evidence>
<dbReference type="InterPro" id="IPR003591">
    <property type="entry name" value="Leu-rich_rpt_typical-subtyp"/>
</dbReference>
<dbReference type="InterPro" id="IPR052286">
    <property type="entry name" value="Wnt_signaling_inhibitor"/>
</dbReference>
<organism evidence="6 9">
    <name type="scientific">Sipha flava</name>
    <name type="common">yellow sugarcane aphid</name>
    <dbReference type="NCBI Taxonomy" id="143950"/>
    <lineage>
        <taxon>Eukaryota</taxon>
        <taxon>Metazoa</taxon>
        <taxon>Ecdysozoa</taxon>
        <taxon>Arthropoda</taxon>
        <taxon>Hexapoda</taxon>
        <taxon>Insecta</taxon>
        <taxon>Pterygota</taxon>
        <taxon>Neoptera</taxon>
        <taxon>Paraneoptera</taxon>
        <taxon>Hemiptera</taxon>
        <taxon>Sternorrhyncha</taxon>
        <taxon>Aphidomorpha</taxon>
        <taxon>Aphidoidea</taxon>
        <taxon>Aphididae</taxon>
        <taxon>Sipha</taxon>
    </lineage>
</organism>
<gene>
    <name evidence="7 8 9" type="primary">LOC112691348</name>
</gene>
<dbReference type="InterPro" id="IPR001611">
    <property type="entry name" value="Leu-rich_rpt"/>
</dbReference>
<accession>A0A8B8GFC0</accession>
<evidence type="ECO:0000313" key="9">
    <source>
        <dbReference type="RefSeq" id="XP_025421337.1"/>
    </source>
</evidence>
<reference evidence="7 8" key="1">
    <citation type="submission" date="2025-04" db="UniProtKB">
        <authorList>
            <consortium name="RefSeq"/>
        </authorList>
    </citation>
    <scope>IDENTIFICATION</scope>
    <source>
        <tissue evidence="7 8">Whole body</tissue>
    </source>
</reference>
<keyword evidence="4" id="KW-0812">Transmembrane</keyword>
<keyword evidence="4" id="KW-0472">Membrane</keyword>
<dbReference type="OrthoDB" id="8861968at2759"/>
<dbReference type="Gene3D" id="3.80.10.10">
    <property type="entry name" value="Ribonuclease Inhibitor"/>
    <property type="match status" value="1"/>
</dbReference>
<protein>
    <submittedName>
        <fullName evidence="7 8">Phospholipase A2 inhibitor</fullName>
    </submittedName>
</protein>
<sequence length="396" mass="44502">MAESTTATVTAVAVSLLLILPVAMSSELFRCTKPELGSCYCGKTTYDRQELYAVNCTGTELTMKQSLDVLMNLPNETEVLIFTGNFLPELPSNIFGVYSTMDKLRYLDMSNNGIQEIKGKSYHRVSKVERLILNNNKIGLNGIGLRHPRVFSNFESLVELHLTDAFADENIVNITTDLYEVFVNSNLSRLAKLHLEQNKISVITEPRVFCPLPRLLDLHLSNNQLTGIDFNIDCMSNLRFIDLEGNRIRGLADEQLSALDTVQSGNKSLVIDLSNNPFSCGCNIENLYSWLHTTKVIVRNSESIRCIQDLSKNPLDPYAAYRNDCPSPVRTTLVDGNHGNHKLIMLLVFCAVLAFLGAVLYVSRFGLKRLRPEFNTSSRKIHYTTIGKCEEQEIHV</sequence>
<dbReference type="PROSITE" id="PS51450">
    <property type="entry name" value="LRR"/>
    <property type="match status" value="1"/>
</dbReference>
<dbReference type="Pfam" id="PF13855">
    <property type="entry name" value="LRR_8"/>
    <property type="match status" value="1"/>
</dbReference>
<proteinExistence type="predicted"/>
<dbReference type="PANTHER" id="PTHR24364:SF18">
    <property type="entry name" value="LP06937P"/>
    <property type="match status" value="1"/>
</dbReference>
<dbReference type="RefSeq" id="XP_025421315.1">
    <property type="nucleotide sequence ID" value="XM_025565530.1"/>
</dbReference>
<evidence type="ECO:0000256" key="1">
    <source>
        <dbReference type="ARBA" id="ARBA00022614"/>
    </source>
</evidence>
<keyword evidence="1" id="KW-0433">Leucine-rich repeat</keyword>
<feature type="chain" id="PRO_5044666619" evidence="5">
    <location>
        <begin position="26"/>
        <end position="396"/>
    </location>
</feature>
<evidence type="ECO:0000256" key="3">
    <source>
        <dbReference type="ARBA" id="ARBA00022737"/>
    </source>
</evidence>
<dbReference type="PANTHER" id="PTHR24364">
    <property type="entry name" value="LP06937P"/>
    <property type="match status" value="1"/>
</dbReference>
<evidence type="ECO:0000256" key="4">
    <source>
        <dbReference type="SAM" id="Phobius"/>
    </source>
</evidence>
<feature type="signal peptide" evidence="5">
    <location>
        <begin position="1"/>
        <end position="25"/>
    </location>
</feature>
<evidence type="ECO:0000313" key="8">
    <source>
        <dbReference type="RefSeq" id="XP_025421326.1"/>
    </source>
</evidence>
<dbReference type="RefSeq" id="XP_025421337.1">
    <property type="nucleotide sequence ID" value="XM_025565552.1"/>
</dbReference>
<dbReference type="AlphaFoldDB" id="A0A8B8GFC0"/>
<dbReference type="GeneID" id="112691348"/>
<keyword evidence="3" id="KW-0677">Repeat</keyword>
<name>A0A8B8GFC0_9HEMI</name>
<dbReference type="Proteomes" id="UP000694846">
    <property type="component" value="Unplaced"/>
</dbReference>
<dbReference type="InterPro" id="IPR032675">
    <property type="entry name" value="LRR_dom_sf"/>
</dbReference>
<keyword evidence="7 8" id="KW-0593">Phospholipase A2 inhibitor</keyword>
<dbReference type="GO" id="GO:0019834">
    <property type="term" value="F:phospholipase A2 inhibitor activity"/>
    <property type="evidence" value="ECO:0007669"/>
    <property type="project" value="UniProtKB-KW"/>
</dbReference>
<dbReference type="SMART" id="SM00369">
    <property type="entry name" value="LRR_TYP"/>
    <property type="match status" value="5"/>
</dbReference>
<keyword evidence="2 5" id="KW-0732">Signal</keyword>
<keyword evidence="6" id="KW-1185">Reference proteome</keyword>
<dbReference type="RefSeq" id="XP_025421326.1">
    <property type="nucleotide sequence ID" value="XM_025565541.1"/>
</dbReference>
<evidence type="ECO:0000256" key="2">
    <source>
        <dbReference type="ARBA" id="ARBA00022729"/>
    </source>
</evidence>